<accession>A0AA88MH72</accession>
<feature type="compositionally biased region" description="Polar residues" evidence="1">
    <location>
        <begin position="1"/>
        <end position="11"/>
    </location>
</feature>
<organism evidence="2 3">
    <name type="scientific">Tachysurus vachellii</name>
    <name type="common">Darkbarbel catfish</name>
    <name type="synonym">Pelteobagrus vachellii</name>
    <dbReference type="NCBI Taxonomy" id="175792"/>
    <lineage>
        <taxon>Eukaryota</taxon>
        <taxon>Metazoa</taxon>
        <taxon>Chordata</taxon>
        <taxon>Craniata</taxon>
        <taxon>Vertebrata</taxon>
        <taxon>Euteleostomi</taxon>
        <taxon>Actinopterygii</taxon>
        <taxon>Neopterygii</taxon>
        <taxon>Teleostei</taxon>
        <taxon>Ostariophysi</taxon>
        <taxon>Siluriformes</taxon>
        <taxon>Bagridae</taxon>
        <taxon>Tachysurus</taxon>
    </lineage>
</organism>
<protein>
    <submittedName>
        <fullName evidence="2">Uncharacterized protein</fullName>
    </submittedName>
</protein>
<reference evidence="2" key="1">
    <citation type="submission" date="2023-08" db="EMBL/GenBank/DDBJ databases">
        <title>Pelteobagrus vachellii genome.</title>
        <authorList>
            <person name="Liu H."/>
        </authorList>
    </citation>
    <scope>NUCLEOTIDE SEQUENCE</scope>
    <source>
        <strain evidence="2">PRFRI_2022a</strain>
        <tissue evidence="2">Muscle</tissue>
    </source>
</reference>
<name>A0AA88MH72_TACVA</name>
<feature type="region of interest" description="Disordered" evidence="1">
    <location>
        <begin position="1"/>
        <end position="20"/>
    </location>
</feature>
<gene>
    <name evidence="2" type="ORF">Q7C36_014143</name>
</gene>
<sequence length="97" mass="11007">MRLNYNPSPYTRTHPDCPTLPYIDGQRGGHRLDERRSSARNCISSPVAPALADGQTHADQAKQTDAKSYDFFYKPQDLVALYHQRESVTMLHTTDLT</sequence>
<dbReference type="EMBL" id="JAVHJS010000014">
    <property type="protein sequence ID" value="KAK2836274.1"/>
    <property type="molecule type" value="Genomic_DNA"/>
</dbReference>
<comment type="caution">
    <text evidence="2">The sequence shown here is derived from an EMBL/GenBank/DDBJ whole genome shotgun (WGS) entry which is preliminary data.</text>
</comment>
<proteinExistence type="predicted"/>
<keyword evidence="3" id="KW-1185">Reference proteome</keyword>
<evidence type="ECO:0000313" key="3">
    <source>
        <dbReference type="Proteomes" id="UP001187315"/>
    </source>
</evidence>
<evidence type="ECO:0000313" key="2">
    <source>
        <dbReference type="EMBL" id="KAK2836274.1"/>
    </source>
</evidence>
<dbReference type="AlphaFoldDB" id="A0AA88MH72"/>
<dbReference type="Proteomes" id="UP001187315">
    <property type="component" value="Unassembled WGS sequence"/>
</dbReference>
<evidence type="ECO:0000256" key="1">
    <source>
        <dbReference type="SAM" id="MobiDB-lite"/>
    </source>
</evidence>